<organism evidence="6 7">
    <name type="scientific">Amygdalobacter indicium</name>
    <dbReference type="NCBI Taxonomy" id="3029272"/>
    <lineage>
        <taxon>Bacteria</taxon>
        <taxon>Bacillati</taxon>
        <taxon>Bacillota</taxon>
        <taxon>Clostridia</taxon>
        <taxon>Eubacteriales</taxon>
        <taxon>Oscillospiraceae</taxon>
        <taxon>Amygdalobacter</taxon>
    </lineage>
</organism>
<evidence type="ECO:0000256" key="2">
    <source>
        <dbReference type="ARBA" id="ARBA00022692"/>
    </source>
</evidence>
<keyword evidence="4 5" id="KW-0472">Membrane</keyword>
<gene>
    <name evidence="6" type="ORF">PYS61_05290</name>
</gene>
<dbReference type="Pfam" id="PF00939">
    <property type="entry name" value="Na_sulph_symp"/>
    <property type="match status" value="1"/>
</dbReference>
<evidence type="ECO:0000256" key="4">
    <source>
        <dbReference type="ARBA" id="ARBA00023136"/>
    </source>
</evidence>
<feature type="transmembrane region" description="Helical" evidence="5">
    <location>
        <begin position="387"/>
        <end position="404"/>
    </location>
</feature>
<feature type="transmembrane region" description="Helical" evidence="5">
    <location>
        <begin position="41"/>
        <end position="68"/>
    </location>
</feature>
<feature type="transmembrane region" description="Helical" evidence="5">
    <location>
        <begin position="12"/>
        <end position="34"/>
    </location>
</feature>
<feature type="transmembrane region" description="Helical" evidence="5">
    <location>
        <begin position="274"/>
        <end position="296"/>
    </location>
</feature>
<feature type="transmembrane region" description="Helical" evidence="5">
    <location>
        <begin position="88"/>
        <end position="108"/>
    </location>
</feature>
<comment type="subcellular location">
    <subcellularLocation>
        <location evidence="1">Membrane</location>
        <topology evidence="1">Multi-pass membrane protein</topology>
    </subcellularLocation>
</comment>
<feature type="transmembrane region" description="Helical" evidence="5">
    <location>
        <begin position="349"/>
        <end position="367"/>
    </location>
</feature>
<evidence type="ECO:0000256" key="5">
    <source>
        <dbReference type="SAM" id="Phobius"/>
    </source>
</evidence>
<feature type="transmembrane region" description="Helical" evidence="5">
    <location>
        <begin position="308"/>
        <end position="328"/>
    </location>
</feature>
<accession>A0ABY8C5Z0</accession>
<evidence type="ECO:0000256" key="3">
    <source>
        <dbReference type="ARBA" id="ARBA00022989"/>
    </source>
</evidence>
<evidence type="ECO:0000256" key="1">
    <source>
        <dbReference type="ARBA" id="ARBA00004141"/>
    </source>
</evidence>
<dbReference type="PANTHER" id="PTHR10283">
    <property type="entry name" value="SOLUTE CARRIER FAMILY 13 MEMBER"/>
    <property type="match status" value="1"/>
</dbReference>
<feature type="transmembrane region" description="Helical" evidence="5">
    <location>
        <begin position="215"/>
        <end position="239"/>
    </location>
</feature>
<feature type="transmembrane region" description="Helical" evidence="5">
    <location>
        <begin position="475"/>
        <end position="495"/>
    </location>
</feature>
<evidence type="ECO:0000313" key="7">
    <source>
        <dbReference type="Proteomes" id="UP001220478"/>
    </source>
</evidence>
<keyword evidence="2 5" id="KW-0812">Transmembrane</keyword>
<feature type="transmembrane region" description="Helical" evidence="5">
    <location>
        <begin position="177"/>
        <end position="203"/>
    </location>
</feature>
<dbReference type="InterPro" id="IPR001898">
    <property type="entry name" value="SLC13A/DASS"/>
</dbReference>
<keyword evidence="3 5" id="KW-1133">Transmembrane helix</keyword>
<dbReference type="Proteomes" id="UP001220478">
    <property type="component" value="Chromosome"/>
</dbReference>
<evidence type="ECO:0000313" key="6">
    <source>
        <dbReference type="EMBL" id="WEG35344.1"/>
    </source>
</evidence>
<feature type="transmembrane region" description="Helical" evidence="5">
    <location>
        <begin position="436"/>
        <end position="463"/>
    </location>
</feature>
<sequence>MTDLPTNKIFRVILTVLCFVLVLTSRYLPLIAAFNRSASQVIYQFAAVLLLWLFVAIDWPSLLLLFAFSLLPEVSFNRILQAAFGNQIFAFLLFTFSLTYAAAQAGLLRRIAYTFINSKLASAGKWYFVCTYFASILFIGSVVSPTVLFFVYLAILEELFVILHIPPKHKLANMLMMGTVFMCGISSGMTTVSHVFPVIALGLAQDMLNLSISHLTYSMLAVPTGCLSALLVILIFRFVMRPDLTLISSDNLNKYKIELSRLNMKRQLAKKEKIILIVTVSVIAAWILPDLLIKFIAPDCQQNLLKVIIHYFRNSGLSLPPLAGVMLLSCIKIEDKPILSITEAFTKGVNWASLLMCASTLALGTILTLPELEFNTTLAAMLKNNLPLHSSILPVFIFCLWAGIQTNFSSNMVTATLVTGTVLSLAPLMQNVNLPLLVIFIGMLSAYAFAAPSAMPCVAVAASSPYSSSKYLLKYGLLLIILIVLLISFGLYPLLASVV</sequence>
<keyword evidence="7" id="KW-1185">Reference proteome</keyword>
<reference evidence="6 7" key="1">
    <citation type="submission" date="2023-02" db="EMBL/GenBank/DDBJ databases">
        <title>Novel Oscillospiraceae bacterial genomes.</title>
        <authorList>
            <person name="Srinivasan S."/>
            <person name="Austin M.N."/>
            <person name="Fiedler T.L."/>
            <person name="Strenk S.M."/>
            <person name="Agnew K.J."/>
            <person name="Nagana Gowda G.A."/>
            <person name="Raftery D."/>
            <person name="Beamer M.A."/>
            <person name="Achilles S.L."/>
            <person name="Wiesenfeld H.C."/>
            <person name="Fredricks D.N."/>
            <person name="Hillier S.L."/>
        </authorList>
    </citation>
    <scope>NUCLEOTIDE SEQUENCE [LARGE SCALE GENOMIC DNA]</scope>
    <source>
        <strain evidence="6 7">CHIC02 1186E3-8</strain>
    </source>
</reference>
<name>A0ABY8C5Z0_9FIRM</name>
<dbReference type="RefSeq" id="WP_315571432.1">
    <property type="nucleotide sequence ID" value="NZ_CP118868.1"/>
</dbReference>
<protein>
    <submittedName>
        <fullName evidence="6">Anion permease</fullName>
    </submittedName>
</protein>
<proteinExistence type="predicted"/>
<dbReference type="EMBL" id="CP118868">
    <property type="protein sequence ID" value="WEG35344.1"/>
    <property type="molecule type" value="Genomic_DNA"/>
</dbReference>